<dbReference type="EMBL" id="CASHSV030000716">
    <property type="protein sequence ID" value="CAJ2673137.1"/>
    <property type="molecule type" value="Genomic_DNA"/>
</dbReference>
<protein>
    <submittedName>
        <fullName evidence="1">Uncharacterized protein</fullName>
    </submittedName>
</protein>
<evidence type="ECO:0000313" key="1">
    <source>
        <dbReference type="EMBL" id="CAJ2673137.1"/>
    </source>
</evidence>
<dbReference type="Proteomes" id="UP001177021">
    <property type="component" value="Unassembled WGS sequence"/>
</dbReference>
<accession>A0ACB0LXB8</accession>
<comment type="caution">
    <text evidence="1">The sequence shown here is derived from an EMBL/GenBank/DDBJ whole genome shotgun (WGS) entry which is preliminary data.</text>
</comment>
<sequence length="61" mass="6896">MRRNSQVLSRPIFVLSIATVFTDEHECSDGTSDHITDSHDSEISTAEPSPVQDNMNIRYMI</sequence>
<reference evidence="1" key="1">
    <citation type="submission" date="2023-10" db="EMBL/GenBank/DDBJ databases">
        <authorList>
            <person name="Rodriguez Cubillos JULIANA M."/>
            <person name="De Vega J."/>
        </authorList>
    </citation>
    <scope>NUCLEOTIDE SEQUENCE</scope>
</reference>
<keyword evidence="2" id="KW-1185">Reference proteome</keyword>
<gene>
    <name evidence="1" type="ORF">MILVUS5_LOCUS36660</name>
</gene>
<proteinExistence type="predicted"/>
<name>A0ACB0LXB8_TRIPR</name>
<evidence type="ECO:0000313" key="2">
    <source>
        <dbReference type="Proteomes" id="UP001177021"/>
    </source>
</evidence>
<organism evidence="1 2">
    <name type="scientific">Trifolium pratense</name>
    <name type="common">Red clover</name>
    <dbReference type="NCBI Taxonomy" id="57577"/>
    <lineage>
        <taxon>Eukaryota</taxon>
        <taxon>Viridiplantae</taxon>
        <taxon>Streptophyta</taxon>
        <taxon>Embryophyta</taxon>
        <taxon>Tracheophyta</taxon>
        <taxon>Spermatophyta</taxon>
        <taxon>Magnoliopsida</taxon>
        <taxon>eudicotyledons</taxon>
        <taxon>Gunneridae</taxon>
        <taxon>Pentapetalae</taxon>
        <taxon>rosids</taxon>
        <taxon>fabids</taxon>
        <taxon>Fabales</taxon>
        <taxon>Fabaceae</taxon>
        <taxon>Papilionoideae</taxon>
        <taxon>50 kb inversion clade</taxon>
        <taxon>NPAAA clade</taxon>
        <taxon>Hologalegina</taxon>
        <taxon>IRL clade</taxon>
        <taxon>Trifolieae</taxon>
        <taxon>Trifolium</taxon>
    </lineage>
</organism>